<dbReference type="Proteomes" id="UP000636110">
    <property type="component" value="Unassembled WGS sequence"/>
</dbReference>
<comment type="caution">
    <text evidence="1">The sequence shown here is derived from an EMBL/GenBank/DDBJ whole genome shotgun (WGS) entry which is preliminary data.</text>
</comment>
<dbReference type="CDD" id="cd16413">
    <property type="entry name" value="DGQHR_domain"/>
    <property type="match status" value="1"/>
</dbReference>
<dbReference type="RefSeq" id="WP_182952648.1">
    <property type="nucleotide sequence ID" value="NZ_WNXC01000001.1"/>
</dbReference>
<protein>
    <submittedName>
        <fullName evidence="1">DGQHR domain-containing protein</fullName>
    </submittedName>
</protein>
<gene>
    <name evidence="1" type="ORF">GM920_00450</name>
</gene>
<dbReference type="EMBL" id="WNXC01000001">
    <property type="protein sequence ID" value="MBB2147368.1"/>
    <property type="molecule type" value="Genomic_DNA"/>
</dbReference>
<dbReference type="InterPro" id="IPR017601">
    <property type="entry name" value="DGQHR-contain_dom"/>
</dbReference>
<sequence>MEHFLKVKAILVTQPLGDFFICKVKAEDLLKITFSSEFRIKEEYEEKTTFIGNQRAIKLPKSKSIGTFIDSVESTFPNSIILAANYDSEGREIEDEALRWSFERESENIYAITIPTHQKIASIIDGQHRLDGFRYIENMDRLDMELVCSIYFDLPVSYQAYIFANINSNQSPVSKNLTYNLYGFNLDVEERTSWSPEKLSVYITRSLNFNRGTLFYKKIKITPKIDNEIVNISSSSWEVSTSTMVEGIVSLISIQPKRDQDILAKVDVKIRNRELLNKIKDNSPLRLFYLNNNDIVVEKTVENFFKSVNTVLFSIATENSFIYKNIGFKALFIVLLNELQNQVKDGEINIKEEYFDSLLQKLIHIDFSDPYFRVSSYVGKSRMANIMLMALSLKNIDEIKKSEDQDEYQRLLKRVIL</sequence>
<evidence type="ECO:0000313" key="1">
    <source>
        <dbReference type="EMBL" id="MBB2147368.1"/>
    </source>
</evidence>
<dbReference type="NCBIfam" id="TIGR03187">
    <property type="entry name" value="DGQHR"/>
    <property type="match status" value="1"/>
</dbReference>
<accession>A0ABR6EQ42</accession>
<reference evidence="1 2" key="1">
    <citation type="submission" date="2019-11" db="EMBL/GenBank/DDBJ databases">
        <title>Description of Pedobacter sp. LMG 31462T.</title>
        <authorList>
            <person name="Carlier A."/>
            <person name="Qi S."/>
            <person name="Vandamme P."/>
        </authorList>
    </citation>
    <scope>NUCLEOTIDE SEQUENCE [LARGE SCALE GENOMIC DNA]</scope>
    <source>
        <strain evidence="1 2">LMG 31462</strain>
    </source>
</reference>
<organism evidence="1 2">
    <name type="scientific">Pedobacter gandavensis</name>
    <dbReference type="NCBI Taxonomy" id="2679963"/>
    <lineage>
        <taxon>Bacteria</taxon>
        <taxon>Pseudomonadati</taxon>
        <taxon>Bacteroidota</taxon>
        <taxon>Sphingobacteriia</taxon>
        <taxon>Sphingobacteriales</taxon>
        <taxon>Sphingobacteriaceae</taxon>
        <taxon>Pedobacter</taxon>
    </lineage>
</organism>
<keyword evidence="2" id="KW-1185">Reference proteome</keyword>
<proteinExistence type="predicted"/>
<name>A0ABR6EQ42_9SPHI</name>
<evidence type="ECO:0000313" key="2">
    <source>
        <dbReference type="Proteomes" id="UP000636110"/>
    </source>
</evidence>